<dbReference type="KEGG" id="nti:DNFV4_02242"/>
<reference evidence="1" key="1">
    <citation type="submission" date="2022-10" db="EMBL/GenBank/DDBJ databases">
        <authorList>
            <person name="Koch H."/>
        </authorList>
    </citation>
    <scope>NUCLEOTIDE SEQUENCE</scope>
    <source>
        <strain evidence="1">DNF</strain>
    </source>
</reference>
<organism evidence="1 2">
    <name type="scientific">Nitrospira tepida</name>
    <dbReference type="NCBI Taxonomy" id="2973512"/>
    <lineage>
        <taxon>Bacteria</taxon>
        <taxon>Pseudomonadati</taxon>
        <taxon>Nitrospirota</taxon>
        <taxon>Nitrospiria</taxon>
        <taxon>Nitrospirales</taxon>
        <taxon>Nitrospiraceae</taxon>
        <taxon>Nitrospira</taxon>
    </lineage>
</organism>
<dbReference type="Proteomes" id="UP001179121">
    <property type="component" value="Chromosome"/>
</dbReference>
<evidence type="ECO:0000313" key="2">
    <source>
        <dbReference type="Proteomes" id="UP001179121"/>
    </source>
</evidence>
<protein>
    <recommendedName>
        <fullName evidence="3">Lipoprotein</fullName>
    </recommendedName>
</protein>
<sequence>MRQPHERSCTQRPISRWLIVAWAGLCLTVSGCGPQSVTLHSQTRLPMILQESAYTESGCREHLTDRARELGMTLQSVSVKGWFFGDTLLWPLYKGYVCLGTDRDLPALIVGSPTTAYYY</sequence>
<gene>
    <name evidence="1" type="ORF">DNFV4_02242</name>
</gene>
<dbReference type="AlphaFoldDB" id="A0AA86MZ99"/>
<accession>A0AA86MZ99</accession>
<evidence type="ECO:0008006" key="3">
    <source>
        <dbReference type="Google" id="ProtNLM"/>
    </source>
</evidence>
<dbReference type="EMBL" id="OX365700">
    <property type="protein sequence ID" value="CAI4031822.1"/>
    <property type="molecule type" value="Genomic_DNA"/>
</dbReference>
<evidence type="ECO:0000313" key="1">
    <source>
        <dbReference type="EMBL" id="CAI4031822.1"/>
    </source>
</evidence>
<proteinExistence type="predicted"/>
<name>A0AA86MZ99_9BACT</name>
<keyword evidence="2" id="KW-1185">Reference proteome</keyword>
<dbReference type="PROSITE" id="PS51257">
    <property type="entry name" value="PROKAR_LIPOPROTEIN"/>
    <property type="match status" value="1"/>
</dbReference>
<dbReference type="RefSeq" id="WP_289268584.1">
    <property type="nucleotide sequence ID" value="NZ_OX365700.1"/>
</dbReference>